<feature type="coiled-coil region" evidence="10">
    <location>
        <begin position="449"/>
        <end position="476"/>
    </location>
</feature>
<feature type="compositionally biased region" description="Low complexity" evidence="11">
    <location>
        <begin position="841"/>
        <end position="850"/>
    </location>
</feature>
<dbReference type="SUPFAM" id="SSF57845">
    <property type="entry name" value="B-box zinc-binding domain"/>
    <property type="match status" value="1"/>
</dbReference>
<evidence type="ECO:0000256" key="10">
    <source>
        <dbReference type="SAM" id="Coils"/>
    </source>
</evidence>
<evidence type="ECO:0000256" key="11">
    <source>
        <dbReference type="SAM" id="MobiDB-lite"/>
    </source>
</evidence>
<accession>A0A7M7SZD9</accession>
<feature type="compositionally biased region" description="Low complexity" evidence="11">
    <location>
        <begin position="208"/>
        <end position="226"/>
    </location>
</feature>
<dbReference type="KEGG" id="spu:754783"/>
<dbReference type="InterPro" id="IPR043136">
    <property type="entry name" value="B30.2/SPRY_sf"/>
</dbReference>
<dbReference type="InterPro" id="IPR000315">
    <property type="entry name" value="Znf_B-box"/>
</dbReference>
<keyword evidence="2" id="KW-0963">Cytoplasm</keyword>
<sequence length="920" mass="100809">MEYIDEDYVEEDYEEEEYVEEDRMEEEVTTPFLKLDLGVFLVSKTWHQDDIVHRLSMMANNMEHLERELICPLCSDYFTTPLLLPCNHNVCHRCAKAQLTGNSGRCSFHASSESLQSTDTNQETTTPTSSRPSSAAANRKARKPSLTSLSSTPTSPLDTPGGGFNTATRSSMRRSFRERKSVTGSGPITPRDKVRTKSKKPGTPGTQSPRPESPISESPRPGSPRGDVLAGPPETPRGRKGSTGSVTSMGSRSDSFSGTLGMRGRTSSTGRLNGTTATSIRCPTCDEEVSLGEKGINGLFRNFALEVVVDRYKLAAKKAASIPCGSCKKRPPEDAAKSCLDCKSPYCTECFATYHPWGTPRAQHVCIGPTYNYRPKTLMCNDHHGEKITMYCEGCHKPICHRCKFSGAHADHKVSIIERKYASMKEKMEQTILAIAKRRQNISGQVAKLEKISSSIEEHSDAMQKALAEALELLQTTLSEKHNVLTQRASEEVTRRTQNIRKVLDTYKEVLQGCSVADLASELLKETDKAMFVQAAKPLVGRLVQTARSLKQTEEMSDNYETFGDFTLDSTAALKSLQELDFTKAPGKPVLQPKSSNRCTCLEWTPSADGGAVASYSLEYIKLDPKQTTDEGIERPTSLPLNNASDDQDESENDENWTTISGLTECQYEQSNLEMNSSYKIRVKAVNPAGTKSSECILLKTPPAPVLPFKWIQCQSSVAHTSSKIRKDGQEVLVSPTSTLFSSNSSSFPTSPIALEPVHFVGDKKLTMGKNYWEVQVDKSTLAIHVGIASERMAERFSRSNGGDAIADRDSGHDSSDELDDEVSLQDPTVFVTHCMGKLTLPSPTSSPKKNSSRAPLKASSPRSCNIESNVIGVLLDAEAGKVSFYDGSSKECLFSRKIKVTGVIQPAISIIGSGTARIN</sequence>
<keyword evidence="18" id="KW-1185">Reference proteome</keyword>
<feature type="region of interest" description="Disordered" evidence="11">
    <location>
        <begin position="627"/>
        <end position="656"/>
    </location>
</feature>
<dbReference type="SMART" id="SM00060">
    <property type="entry name" value="FN3"/>
    <property type="match status" value="1"/>
</dbReference>
<dbReference type="InterPro" id="IPR003961">
    <property type="entry name" value="FN3_dom"/>
</dbReference>
<evidence type="ECO:0000256" key="7">
    <source>
        <dbReference type="ARBA" id="ARBA00023054"/>
    </source>
</evidence>
<dbReference type="SUPFAM" id="SSF49899">
    <property type="entry name" value="Concanavalin A-like lectins/glucanases"/>
    <property type="match status" value="1"/>
</dbReference>
<feature type="domain" description="Fibronectin type-III" evidence="15">
    <location>
        <begin position="585"/>
        <end position="704"/>
    </location>
</feature>
<dbReference type="InterPro" id="IPR027370">
    <property type="entry name" value="Znf-RING_euk"/>
</dbReference>
<dbReference type="AlphaFoldDB" id="A0A7M7SZD9"/>
<dbReference type="EnsemblMetazoa" id="XM_030986579">
    <property type="protein sequence ID" value="XP_030842439"/>
    <property type="gene ID" value="LOC754783"/>
</dbReference>
<evidence type="ECO:0000256" key="9">
    <source>
        <dbReference type="PROSITE-ProRule" id="PRU00024"/>
    </source>
</evidence>
<keyword evidence="3" id="KW-0479">Metal-binding</keyword>
<dbReference type="Gene3D" id="3.30.160.60">
    <property type="entry name" value="Classic Zinc Finger"/>
    <property type="match status" value="1"/>
</dbReference>
<name>A0A7M7SZD9_STRPU</name>
<dbReference type="PROSITE" id="PS50119">
    <property type="entry name" value="ZF_BBOX"/>
    <property type="match status" value="1"/>
</dbReference>
<keyword evidence="6" id="KW-0862">Zinc</keyword>
<keyword evidence="7 10" id="KW-0175">Coiled coil</keyword>
<evidence type="ECO:0000256" key="8">
    <source>
        <dbReference type="ARBA" id="ARBA00023212"/>
    </source>
</evidence>
<dbReference type="InterPro" id="IPR013083">
    <property type="entry name" value="Znf_RING/FYVE/PHD"/>
</dbReference>
<reference evidence="17" key="2">
    <citation type="submission" date="2021-01" db="UniProtKB">
        <authorList>
            <consortium name="EnsemblMetazoa"/>
        </authorList>
    </citation>
    <scope>IDENTIFICATION</scope>
</reference>
<feature type="compositionally biased region" description="Polar residues" evidence="11">
    <location>
        <begin position="265"/>
        <end position="276"/>
    </location>
</feature>
<evidence type="ECO:0000256" key="4">
    <source>
        <dbReference type="ARBA" id="ARBA00022737"/>
    </source>
</evidence>
<dbReference type="PANTHER" id="PTHR24099">
    <property type="entry name" value="E3 UBIQUITIN-PROTEIN LIGASE TRIM36-RELATED"/>
    <property type="match status" value="1"/>
</dbReference>
<dbReference type="Gene3D" id="4.10.830.40">
    <property type="match status" value="1"/>
</dbReference>
<dbReference type="Pfam" id="PF13445">
    <property type="entry name" value="zf-RING_UBOX"/>
    <property type="match status" value="1"/>
</dbReference>
<reference evidence="18" key="1">
    <citation type="submission" date="2015-02" db="EMBL/GenBank/DDBJ databases">
        <title>Genome sequencing for Strongylocentrotus purpuratus.</title>
        <authorList>
            <person name="Murali S."/>
            <person name="Liu Y."/>
            <person name="Vee V."/>
            <person name="English A."/>
            <person name="Wang M."/>
            <person name="Skinner E."/>
            <person name="Han Y."/>
            <person name="Muzny D.M."/>
            <person name="Worley K.C."/>
            <person name="Gibbs R.A."/>
        </authorList>
    </citation>
    <scope>NUCLEOTIDE SEQUENCE</scope>
</reference>
<feature type="domain" description="RING-type" evidence="12">
    <location>
        <begin position="71"/>
        <end position="109"/>
    </location>
</feature>
<dbReference type="GO" id="GO:0005856">
    <property type="term" value="C:cytoskeleton"/>
    <property type="evidence" value="ECO:0007669"/>
    <property type="project" value="UniProtKB-SubCell"/>
</dbReference>
<dbReference type="SUPFAM" id="SSF49265">
    <property type="entry name" value="Fibronectin type III"/>
    <property type="match status" value="1"/>
</dbReference>
<proteinExistence type="predicted"/>
<evidence type="ECO:0000313" key="18">
    <source>
        <dbReference type="Proteomes" id="UP000007110"/>
    </source>
</evidence>
<evidence type="ECO:0000256" key="6">
    <source>
        <dbReference type="ARBA" id="ARBA00022833"/>
    </source>
</evidence>
<evidence type="ECO:0000259" key="13">
    <source>
        <dbReference type="PROSITE" id="PS50119"/>
    </source>
</evidence>
<dbReference type="SMART" id="SM00184">
    <property type="entry name" value="RING"/>
    <property type="match status" value="1"/>
</dbReference>
<dbReference type="Gene3D" id="3.30.40.10">
    <property type="entry name" value="Zinc/RING finger domain, C3HC4 (zinc finger)"/>
    <property type="match status" value="1"/>
</dbReference>
<evidence type="ECO:0000256" key="1">
    <source>
        <dbReference type="ARBA" id="ARBA00004245"/>
    </source>
</evidence>
<protein>
    <submittedName>
        <fullName evidence="17">Uncharacterized protein</fullName>
    </submittedName>
</protein>
<comment type="subcellular location">
    <subcellularLocation>
        <location evidence="1">Cytoplasm</location>
        <location evidence="1">Cytoskeleton</location>
    </subcellularLocation>
</comment>
<evidence type="ECO:0000256" key="3">
    <source>
        <dbReference type="ARBA" id="ARBA00022723"/>
    </source>
</evidence>
<dbReference type="PROSITE" id="PS50853">
    <property type="entry name" value="FN3"/>
    <property type="match status" value="1"/>
</dbReference>
<evidence type="ECO:0000259" key="16">
    <source>
        <dbReference type="PROSITE" id="PS51262"/>
    </source>
</evidence>
<dbReference type="Gene3D" id="2.60.120.920">
    <property type="match status" value="1"/>
</dbReference>
<evidence type="ECO:0000259" key="12">
    <source>
        <dbReference type="PROSITE" id="PS50089"/>
    </source>
</evidence>
<feature type="domain" description="B box-type" evidence="13">
    <location>
        <begin position="375"/>
        <end position="417"/>
    </location>
</feature>
<evidence type="ECO:0000256" key="5">
    <source>
        <dbReference type="ARBA" id="ARBA00022771"/>
    </source>
</evidence>
<dbReference type="InterPro" id="IPR013783">
    <property type="entry name" value="Ig-like_fold"/>
</dbReference>
<feature type="domain" description="COS" evidence="16">
    <location>
        <begin position="524"/>
        <end position="583"/>
    </location>
</feature>
<evidence type="ECO:0000259" key="15">
    <source>
        <dbReference type="PROSITE" id="PS50853"/>
    </source>
</evidence>
<dbReference type="PROSITE" id="PS50089">
    <property type="entry name" value="ZF_RING_2"/>
    <property type="match status" value="1"/>
</dbReference>
<feature type="compositionally biased region" description="Polar residues" evidence="11">
    <location>
        <begin position="242"/>
        <end position="258"/>
    </location>
</feature>
<dbReference type="InParanoid" id="A0A7M7SZD9"/>
<feature type="region of interest" description="Disordered" evidence="11">
    <location>
        <begin position="797"/>
        <end position="823"/>
    </location>
</feature>
<dbReference type="InterPro" id="IPR050617">
    <property type="entry name" value="E3_ligase_FN3/SPRY"/>
</dbReference>
<evidence type="ECO:0000259" key="14">
    <source>
        <dbReference type="PROSITE" id="PS50188"/>
    </source>
</evidence>
<organism evidence="17 18">
    <name type="scientific">Strongylocentrotus purpuratus</name>
    <name type="common">Purple sea urchin</name>
    <dbReference type="NCBI Taxonomy" id="7668"/>
    <lineage>
        <taxon>Eukaryota</taxon>
        <taxon>Metazoa</taxon>
        <taxon>Echinodermata</taxon>
        <taxon>Eleutherozoa</taxon>
        <taxon>Echinozoa</taxon>
        <taxon>Echinoidea</taxon>
        <taxon>Euechinoidea</taxon>
        <taxon>Echinacea</taxon>
        <taxon>Camarodonta</taxon>
        <taxon>Echinidea</taxon>
        <taxon>Strongylocentrotidae</taxon>
        <taxon>Strongylocentrotus</taxon>
    </lineage>
</organism>
<dbReference type="PANTHER" id="PTHR24099:SF11">
    <property type="entry name" value="FIBRONECTIN TYPE III DOMAIN-CONTAINING 3BA-RELATED"/>
    <property type="match status" value="1"/>
</dbReference>
<dbReference type="GO" id="GO:0008270">
    <property type="term" value="F:zinc ion binding"/>
    <property type="evidence" value="ECO:0007669"/>
    <property type="project" value="UniProtKB-KW"/>
</dbReference>
<dbReference type="GeneID" id="754783"/>
<keyword evidence="5 9" id="KW-0863">Zinc-finger</keyword>
<dbReference type="OMA" id="MEYIDED"/>
<dbReference type="InterPro" id="IPR001841">
    <property type="entry name" value="Znf_RING"/>
</dbReference>
<dbReference type="PROSITE" id="PS00518">
    <property type="entry name" value="ZF_RING_1"/>
    <property type="match status" value="1"/>
</dbReference>
<dbReference type="InterPro" id="IPR017903">
    <property type="entry name" value="COS_domain"/>
</dbReference>
<feature type="region of interest" description="Disordered" evidence="11">
    <location>
        <begin position="105"/>
        <end position="276"/>
    </location>
</feature>
<feature type="compositionally biased region" description="Basic and acidic residues" evidence="11">
    <location>
        <begin position="806"/>
        <end position="816"/>
    </location>
</feature>
<dbReference type="Pfam" id="PF00643">
    <property type="entry name" value="zf-B_box"/>
    <property type="match status" value="1"/>
</dbReference>
<keyword evidence="8" id="KW-0206">Cytoskeleton</keyword>
<dbReference type="InterPro" id="IPR013320">
    <property type="entry name" value="ConA-like_dom_sf"/>
</dbReference>
<dbReference type="InterPro" id="IPR017907">
    <property type="entry name" value="Znf_RING_CS"/>
</dbReference>
<dbReference type="InterPro" id="IPR036116">
    <property type="entry name" value="FN3_sf"/>
</dbReference>
<feature type="domain" description="B30.2/SPRY" evidence="14">
    <location>
        <begin position="691"/>
        <end position="920"/>
    </location>
</feature>
<evidence type="ECO:0000313" key="17">
    <source>
        <dbReference type="EnsemblMetazoa" id="XP_030842439"/>
    </source>
</evidence>
<dbReference type="InterPro" id="IPR001870">
    <property type="entry name" value="B30.2/SPRY"/>
</dbReference>
<feature type="region of interest" description="Disordered" evidence="11">
    <location>
        <begin position="841"/>
        <end position="863"/>
    </location>
</feature>
<dbReference type="CDD" id="cd00063">
    <property type="entry name" value="FN3"/>
    <property type="match status" value="1"/>
</dbReference>
<dbReference type="Gene3D" id="2.60.40.10">
    <property type="entry name" value="Immunoglobulins"/>
    <property type="match status" value="1"/>
</dbReference>
<keyword evidence="4" id="KW-0677">Repeat</keyword>
<dbReference type="OrthoDB" id="10040278at2759"/>
<dbReference type="SUPFAM" id="SSF57850">
    <property type="entry name" value="RING/U-box"/>
    <property type="match status" value="1"/>
</dbReference>
<dbReference type="PROSITE" id="PS50188">
    <property type="entry name" value="B302_SPRY"/>
    <property type="match status" value="1"/>
</dbReference>
<feature type="compositionally biased region" description="Acidic residues" evidence="11">
    <location>
        <begin position="646"/>
        <end position="655"/>
    </location>
</feature>
<feature type="compositionally biased region" description="Low complexity" evidence="11">
    <location>
        <begin position="124"/>
        <end position="157"/>
    </location>
</feature>
<dbReference type="Pfam" id="PF00041">
    <property type="entry name" value="fn3"/>
    <property type="match status" value="1"/>
</dbReference>
<dbReference type="PROSITE" id="PS51262">
    <property type="entry name" value="COS"/>
    <property type="match status" value="1"/>
</dbReference>
<dbReference type="Proteomes" id="UP000007110">
    <property type="component" value="Unassembled WGS sequence"/>
</dbReference>
<dbReference type="SMART" id="SM00336">
    <property type="entry name" value="BBOX"/>
    <property type="match status" value="1"/>
</dbReference>
<feature type="compositionally biased region" description="Polar residues" evidence="11">
    <location>
        <begin position="105"/>
        <end position="123"/>
    </location>
</feature>
<evidence type="ECO:0000256" key="2">
    <source>
        <dbReference type="ARBA" id="ARBA00022490"/>
    </source>
</evidence>
<dbReference type="RefSeq" id="XP_030842439.1">
    <property type="nucleotide sequence ID" value="XM_030986579.1"/>
</dbReference>